<dbReference type="KEGG" id="ehx:EMIHUDRAFT_216215"/>
<dbReference type="Pfam" id="PF13621">
    <property type="entry name" value="Cupin_8"/>
    <property type="match status" value="1"/>
</dbReference>
<keyword evidence="1" id="KW-0732">Signal</keyword>
<dbReference type="EnsemblProtists" id="EOD10052">
    <property type="protein sequence ID" value="EOD10052"/>
    <property type="gene ID" value="EMIHUDRAFT_216215"/>
</dbReference>
<evidence type="ECO:0000313" key="4">
    <source>
        <dbReference type="Proteomes" id="UP000013827"/>
    </source>
</evidence>
<reference evidence="3" key="2">
    <citation type="submission" date="2024-10" db="UniProtKB">
        <authorList>
            <consortium name="EnsemblProtists"/>
        </authorList>
    </citation>
    <scope>IDENTIFICATION</scope>
</reference>
<dbReference type="PROSITE" id="PS51184">
    <property type="entry name" value="JMJC"/>
    <property type="match status" value="1"/>
</dbReference>
<dbReference type="eggNOG" id="KOG2132">
    <property type="taxonomic scope" value="Eukaryota"/>
</dbReference>
<keyword evidence="4" id="KW-1185">Reference proteome</keyword>
<dbReference type="Proteomes" id="UP000013827">
    <property type="component" value="Unassembled WGS sequence"/>
</dbReference>
<reference evidence="4" key="1">
    <citation type="journal article" date="2013" name="Nature">
        <title>Pan genome of the phytoplankton Emiliania underpins its global distribution.</title>
        <authorList>
            <person name="Read B.A."/>
            <person name="Kegel J."/>
            <person name="Klute M.J."/>
            <person name="Kuo A."/>
            <person name="Lefebvre S.C."/>
            <person name="Maumus F."/>
            <person name="Mayer C."/>
            <person name="Miller J."/>
            <person name="Monier A."/>
            <person name="Salamov A."/>
            <person name="Young J."/>
            <person name="Aguilar M."/>
            <person name="Claverie J.M."/>
            <person name="Frickenhaus S."/>
            <person name="Gonzalez K."/>
            <person name="Herman E.K."/>
            <person name="Lin Y.C."/>
            <person name="Napier J."/>
            <person name="Ogata H."/>
            <person name="Sarno A.F."/>
            <person name="Shmutz J."/>
            <person name="Schroeder D."/>
            <person name="de Vargas C."/>
            <person name="Verret F."/>
            <person name="von Dassow P."/>
            <person name="Valentin K."/>
            <person name="Van de Peer Y."/>
            <person name="Wheeler G."/>
            <person name="Dacks J.B."/>
            <person name="Delwiche C.F."/>
            <person name="Dyhrman S.T."/>
            <person name="Glockner G."/>
            <person name="John U."/>
            <person name="Richards T."/>
            <person name="Worden A.Z."/>
            <person name="Zhang X."/>
            <person name="Grigoriev I.V."/>
            <person name="Allen A.E."/>
            <person name="Bidle K."/>
            <person name="Borodovsky M."/>
            <person name="Bowler C."/>
            <person name="Brownlee C."/>
            <person name="Cock J.M."/>
            <person name="Elias M."/>
            <person name="Gladyshev V.N."/>
            <person name="Groth M."/>
            <person name="Guda C."/>
            <person name="Hadaegh A."/>
            <person name="Iglesias-Rodriguez M.D."/>
            <person name="Jenkins J."/>
            <person name="Jones B.M."/>
            <person name="Lawson T."/>
            <person name="Leese F."/>
            <person name="Lindquist E."/>
            <person name="Lobanov A."/>
            <person name="Lomsadze A."/>
            <person name="Malik S.B."/>
            <person name="Marsh M.E."/>
            <person name="Mackinder L."/>
            <person name="Mock T."/>
            <person name="Mueller-Roeber B."/>
            <person name="Pagarete A."/>
            <person name="Parker M."/>
            <person name="Probert I."/>
            <person name="Quesneville H."/>
            <person name="Raines C."/>
            <person name="Rensing S.A."/>
            <person name="Riano-Pachon D.M."/>
            <person name="Richier S."/>
            <person name="Rokitta S."/>
            <person name="Shiraiwa Y."/>
            <person name="Soanes D.M."/>
            <person name="van der Giezen M."/>
            <person name="Wahlund T.M."/>
            <person name="Williams B."/>
            <person name="Wilson W."/>
            <person name="Wolfe G."/>
            <person name="Wurch L.L."/>
        </authorList>
    </citation>
    <scope>NUCLEOTIDE SEQUENCE</scope>
</reference>
<dbReference type="PaxDb" id="2903-EOD10052"/>
<dbReference type="Gene3D" id="2.60.120.10">
    <property type="entry name" value="Jelly Rolls"/>
    <property type="match status" value="1"/>
</dbReference>
<dbReference type="SUPFAM" id="SSF51197">
    <property type="entry name" value="Clavaminate synthase-like"/>
    <property type="match status" value="1"/>
</dbReference>
<name>A0A0D3IFL7_EMIH1</name>
<organism evidence="3 4">
    <name type="scientific">Emiliania huxleyi (strain CCMP1516)</name>
    <dbReference type="NCBI Taxonomy" id="280463"/>
    <lineage>
        <taxon>Eukaryota</taxon>
        <taxon>Haptista</taxon>
        <taxon>Haptophyta</taxon>
        <taxon>Prymnesiophyceae</taxon>
        <taxon>Isochrysidales</taxon>
        <taxon>Noelaerhabdaceae</taxon>
        <taxon>Emiliania</taxon>
    </lineage>
</organism>
<dbReference type="SMART" id="SM00558">
    <property type="entry name" value="JmjC"/>
    <property type="match status" value="1"/>
</dbReference>
<accession>A0A0D3IFL7</accession>
<dbReference type="PANTHER" id="PTHR12461">
    <property type="entry name" value="HYPOXIA-INDUCIBLE FACTOR 1 ALPHA INHIBITOR-RELATED"/>
    <property type="match status" value="1"/>
</dbReference>
<dbReference type="InterPro" id="IPR014710">
    <property type="entry name" value="RmlC-like_jellyroll"/>
</dbReference>
<evidence type="ECO:0000313" key="3">
    <source>
        <dbReference type="EnsemblProtists" id="EOD10052"/>
    </source>
</evidence>
<dbReference type="GeneID" id="17256240"/>
<feature type="chain" id="PRO_5044291054" description="JmjC domain-containing protein" evidence="1">
    <location>
        <begin position="23"/>
        <end position="378"/>
    </location>
</feature>
<proteinExistence type="predicted"/>
<feature type="signal peptide" evidence="1">
    <location>
        <begin position="1"/>
        <end position="22"/>
    </location>
</feature>
<dbReference type="RefSeq" id="XP_005762481.1">
    <property type="nucleotide sequence ID" value="XM_005762424.1"/>
</dbReference>
<dbReference type="InterPro" id="IPR041667">
    <property type="entry name" value="Cupin_8"/>
</dbReference>
<dbReference type="InterPro" id="IPR003347">
    <property type="entry name" value="JmjC_dom"/>
</dbReference>
<dbReference type="HOGENOM" id="CLU_732444_0_0_1"/>
<evidence type="ECO:0000259" key="2">
    <source>
        <dbReference type="PROSITE" id="PS51184"/>
    </source>
</evidence>
<feature type="domain" description="JmjC" evidence="2">
    <location>
        <begin position="184"/>
        <end position="347"/>
    </location>
</feature>
<dbReference type="PANTHER" id="PTHR12461:SF105">
    <property type="entry name" value="HYPOXIA-INDUCIBLE FACTOR 1-ALPHA INHIBITOR"/>
    <property type="match status" value="1"/>
</dbReference>
<dbReference type="AlphaFoldDB" id="A0A0D3IFL7"/>
<sequence length="378" mass="42097">MKRTSRLLVAAVAVLGVLLATAGFTSEPGAEAATAAFILDILPQLMGGPPKNSFPRLSRCPHCMRAEASVGSSAQLRPLPADIDAHDPDWQQRLQAVMHSEPAVVRGLQYVESRRFGNMSGLNVPRLRELYRGRSVTTFTHMTHDTSAVDMSFDDFADRMKDEEEMLYARAMPDVTGAFNNFDLDWVAGTLWGRLWSWRFTQFTGGKPLQGRIGLGFVGSKHVWTQAHCDVGSSSFLMLHGRKRWVFFSPTQTRWMYPYGQYRNVAYNAGLDVFAPNLTEVPLFANVRGYEVVLQPGDVLFFPSFWWHGVQNLDDETVAVDLPLIDILGSWRRNAIFTLTSLLNPNVIGDSIGALLTGGSLRGVFFAGYRKEGLKEGE</sequence>
<evidence type="ECO:0000256" key="1">
    <source>
        <dbReference type="SAM" id="SignalP"/>
    </source>
</evidence>
<protein>
    <recommendedName>
        <fullName evidence="2">JmjC domain-containing protein</fullName>
    </recommendedName>
</protein>